<dbReference type="EMBL" id="AP018712">
    <property type="protein sequence ID" value="BBE31488.1"/>
    <property type="molecule type" value="Genomic_DNA"/>
</dbReference>
<sequence>MFNFFKKKNKKSIFKSEGNTLYISIKCDKCGTEFNSHLRKGYDLITDYSTGNFFINKEYICPKCYSKIKLNAVFNGKYQLNSLEIIGGKIQNEE</sequence>
<proteinExistence type="predicted"/>
<organism evidence="1 2">
    <name type="scientific">Tepiditoga spiralis</name>
    <dbReference type="NCBI Taxonomy" id="2108365"/>
    <lineage>
        <taxon>Bacteria</taxon>
        <taxon>Thermotogati</taxon>
        <taxon>Thermotogota</taxon>
        <taxon>Thermotogae</taxon>
        <taxon>Petrotogales</taxon>
        <taxon>Petrotogaceae</taxon>
        <taxon>Tepiditoga</taxon>
    </lineage>
</organism>
<dbReference type="KEGG" id="ocy:OSSY52_16290"/>
<keyword evidence="2" id="KW-1185">Reference proteome</keyword>
<protein>
    <submittedName>
        <fullName evidence="1">Uncharacterized protein</fullName>
    </submittedName>
</protein>
<dbReference type="AlphaFoldDB" id="A0A7G1G4N4"/>
<reference evidence="1 2" key="1">
    <citation type="submission" date="2018-06" db="EMBL/GenBank/DDBJ databases">
        <title>Genome sequencing of Oceanotoga sp. sy52.</title>
        <authorList>
            <person name="Mori K."/>
        </authorList>
    </citation>
    <scope>NUCLEOTIDE SEQUENCE [LARGE SCALE GENOMIC DNA]</scope>
    <source>
        <strain evidence="2">sy52</strain>
    </source>
</reference>
<evidence type="ECO:0000313" key="2">
    <source>
        <dbReference type="Proteomes" id="UP000516361"/>
    </source>
</evidence>
<dbReference type="RefSeq" id="WP_190614046.1">
    <property type="nucleotide sequence ID" value="NZ_AP018712.1"/>
</dbReference>
<gene>
    <name evidence="1" type="ORF">OSSY52_16290</name>
</gene>
<dbReference type="Proteomes" id="UP000516361">
    <property type="component" value="Chromosome"/>
</dbReference>
<evidence type="ECO:0000313" key="1">
    <source>
        <dbReference type="EMBL" id="BBE31488.1"/>
    </source>
</evidence>
<accession>A0A7G1G4N4</accession>
<dbReference type="InParanoid" id="A0A7G1G4N4"/>
<name>A0A7G1G4N4_9BACT</name>